<dbReference type="AlphaFoldDB" id="A0A5E4D6I5"/>
<evidence type="ECO:0000313" key="1">
    <source>
        <dbReference type="EMBL" id="VTJ88772.1"/>
    </source>
</evidence>
<protein>
    <submittedName>
        <fullName evidence="1">Uncharacterized protein</fullName>
    </submittedName>
</protein>
<comment type="caution">
    <text evidence="1">The sequence shown here is derived from an EMBL/GenBank/DDBJ whole genome shotgun (WGS) entry which is preliminary data.</text>
</comment>
<evidence type="ECO:0000313" key="2">
    <source>
        <dbReference type="Proteomes" id="UP000335636"/>
    </source>
</evidence>
<reference evidence="1" key="1">
    <citation type="submission" date="2019-04" db="EMBL/GenBank/DDBJ databases">
        <authorList>
            <person name="Alioto T."/>
            <person name="Alioto T."/>
        </authorList>
    </citation>
    <scope>NUCLEOTIDE SEQUENCE [LARGE SCALE GENOMIC DNA]</scope>
</reference>
<accession>A0A5E4D6I5</accession>
<sequence length="87" mass="10202">MKFSPPPLSDDIRSLPCWYPMRMAAFRSLCRVTKAMGWEEIYGCFTLKMCQKRGSRKRYRRKQQGAGEDGGWDQEHLLKLVGKMLDQ</sequence>
<dbReference type="EMBL" id="CABDUW010003147">
    <property type="protein sequence ID" value="VTJ88772.1"/>
    <property type="molecule type" value="Genomic_DNA"/>
</dbReference>
<organism evidence="1 2">
    <name type="scientific">Marmota monax</name>
    <name type="common">Woodchuck</name>
    <dbReference type="NCBI Taxonomy" id="9995"/>
    <lineage>
        <taxon>Eukaryota</taxon>
        <taxon>Metazoa</taxon>
        <taxon>Chordata</taxon>
        <taxon>Craniata</taxon>
        <taxon>Vertebrata</taxon>
        <taxon>Euteleostomi</taxon>
        <taxon>Mammalia</taxon>
        <taxon>Eutheria</taxon>
        <taxon>Euarchontoglires</taxon>
        <taxon>Glires</taxon>
        <taxon>Rodentia</taxon>
        <taxon>Sciuromorpha</taxon>
        <taxon>Sciuridae</taxon>
        <taxon>Xerinae</taxon>
        <taxon>Marmotini</taxon>
        <taxon>Marmota</taxon>
    </lineage>
</organism>
<keyword evidence="2" id="KW-1185">Reference proteome</keyword>
<gene>
    <name evidence="1" type="ORF">MONAX_5E013522</name>
</gene>
<proteinExistence type="predicted"/>
<dbReference type="Proteomes" id="UP000335636">
    <property type="component" value="Unassembled WGS sequence"/>
</dbReference>
<name>A0A5E4D6I5_MARMO</name>